<dbReference type="EMBL" id="KN832871">
    <property type="protein sequence ID" value="KIN06379.1"/>
    <property type="molecule type" value="Genomic_DNA"/>
</dbReference>
<dbReference type="GO" id="GO:0046514">
    <property type="term" value="P:ceramide catabolic process"/>
    <property type="evidence" value="ECO:0007669"/>
    <property type="project" value="TreeGrafter"/>
</dbReference>
<feature type="transmembrane region" description="Helical" evidence="9">
    <location>
        <begin position="63"/>
        <end position="82"/>
    </location>
</feature>
<dbReference type="AlphaFoldDB" id="A0A0C3D504"/>
<comment type="subcellular location">
    <subcellularLocation>
        <location evidence="1">Membrane</location>
        <topology evidence="1">Multi-pass membrane protein</topology>
    </subcellularLocation>
</comment>
<feature type="transmembrane region" description="Helical" evidence="9">
    <location>
        <begin position="125"/>
        <end position="143"/>
    </location>
</feature>
<dbReference type="PANTHER" id="PTHR46187">
    <property type="entry name" value="ALKALINE CERAMIDASE 3"/>
    <property type="match status" value="1"/>
</dbReference>
<evidence type="ECO:0000256" key="3">
    <source>
        <dbReference type="ARBA" id="ARBA00022692"/>
    </source>
</evidence>
<name>A0A0C3D504_OIDMZ</name>
<dbReference type="InterPro" id="IPR008901">
    <property type="entry name" value="ACER"/>
</dbReference>
<keyword evidence="7" id="KW-0479">Metal-binding</keyword>
<reference evidence="10 11" key="1">
    <citation type="submission" date="2014-04" db="EMBL/GenBank/DDBJ databases">
        <authorList>
            <consortium name="DOE Joint Genome Institute"/>
            <person name="Kuo A."/>
            <person name="Martino E."/>
            <person name="Perotto S."/>
            <person name="Kohler A."/>
            <person name="Nagy L.G."/>
            <person name="Floudas D."/>
            <person name="Copeland A."/>
            <person name="Barry K.W."/>
            <person name="Cichocki N."/>
            <person name="Veneault-Fourrey C."/>
            <person name="LaButti K."/>
            <person name="Lindquist E.A."/>
            <person name="Lipzen A."/>
            <person name="Lundell T."/>
            <person name="Morin E."/>
            <person name="Murat C."/>
            <person name="Sun H."/>
            <person name="Tunlid A."/>
            <person name="Henrissat B."/>
            <person name="Grigoriev I.V."/>
            <person name="Hibbett D.S."/>
            <person name="Martin F."/>
            <person name="Nordberg H.P."/>
            <person name="Cantor M.N."/>
            <person name="Hua S.X."/>
        </authorList>
    </citation>
    <scope>NUCLEOTIDE SEQUENCE [LARGE SCALE GENOMIC DNA]</scope>
    <source>
        <strain evidence="10 11">Zn</strain>
    </source>
</reference>
<dbReference type="PANTHER" id="PTHR46187:SF1">
    <property type="entry name" value="ALKALINE PHYTOCERAMIDASE"/>
    <property type="match status" value="1"/>
</dbReference>
<evidence type="ECO:0000256" key="6">
    <source>
        <dbReference type="ARBA" id="ARBA00023136"/>
    </source>
</evidence>
<evidence type="ECO:0000256" key="9">
    <source>
        <dbReference type="SAM" id="Phobius"/>
    </source>
</evidence>
<feature type="transmembrane region" description="Helical" evidence="9">
    <location>
        <begin position="88"/>
        <end position="104"/>
    </location>
</feature>
<keyword evidence="3 9" id="KW-0812">Transmembrane</keyword>
<evidence type="ECO:0000256" key="1">
    <source>
        <dbReference type="ARBA" id="ARBA00004141"/>
    </source>
</evidence>
<accession>A0A0C3D504</accession>
<comment type="cofactor">
    <cofactor evidence="7">
        <name>Zn(2+)</name>
        <dbReference type="ChEBI" id="CHEBI:29105"/>
    </cofactor>
</comment>
<evidence type="ECO:0000256" key="4">
    <source>
        <dbReference type="ARBA" id="ARBA00022801"/>
    </source>
</evidence>
<keyword evidence="4" id="KW-0378">Hydrolase</keyword>
<keyword evidence="6 9" id="KW-0472">Membrane</keyword>
<keyword evidence="5 9" id="KW-1133">Transmembrane helix</keyword>
<protein>
    <submittedName>
        <fullName evidence="10">Uncharacterized protein</fullName>
    </submittedName>
</protein>
<keyword evidence="7" id="KW-0862">Zinc</keyword>
<evidence type="ECO:0000313" key="11">
    <source>
        <dbReference type="Proteomes" id="UP000054321"/>
    </source>
</evidence>
<dbReference type="GO" id="GO:0046872">
    <property type="term" value="F:metal ion binding"/>
    <property type="evidence" value="ECO:0007669"/>
    <property type="project" value="UniProtKB-KW"/>
</dbReference>
<evidence type="ECO:0000256" key="2">
    <source>
        <dbReference type="ARBA" id="ARBA00009780"/>
    </source>
</evidence>
<keyword evidence="11" id="KW-1185">Reference proteome</keyword>
<evidence type="ECO:0000313" key="10">
    <source>
        <dbReference type="EMBL" id="KIN06379.1"/>
    </source>
</evidence>
<organism evidence="10 11">
    <name type="scientific">Oidiodendron maius (strain Zn)</name>
    <dbReference type="NCBI Taxonomy" id="913774"/>
    <lineage>
        <taxon>Eukaryota</taxon>
        <taxon>Fungi</taxon>
        <taxon>Dikarya</taxon>
        <taxon>Ascomycota</taxon>
        <taxon>Pezizomycotina</taxon>
        <taxon>Leotiomycetes</taxon>
        <taxon>Leotiomycetes incertae sedis</taxon>
        <taxon>Myxotrichaceae</taxon>
        <taxon>Oidiodendron</taxon>
    </lineage>
</organism>
<feature type="region of interest" description="Disordered" evidence="8">
    <location>
        <begin position="215"/>
        <end position="239"/>
    </location>
</feature>
<comment type="similarity">
    <text evidence="2">Belongs to the alkaline ceramidase family.</text>
</comment>
<dbReference type="Proteomes" id="UP000054321">
    <property type="component" value="Unassembled WGS sequence"/>
</dbReference>
<dbReference type="GO" id="GO:0016811">
    <property type="term" value="F:hydrolase activity, acting on carbon-nitrogen (but not peptide) bonds, in linear amides"/>
    <property type="evidence" value="ECO:0007669"/>
    <property type="project" value="InterPro"/>
</dbReference>
<feature type="transmembrane region" description="Helical" evidence="9">
    <location>
        <begin position="170"/>
        <end position="191"/>
    </location>
</feature>
<dbReference type="Pfam" id="PF05875">
    <property type="entry name" value="Ceramidase"/>
    <property type="match status" value="1"/>
</dbReference>
<evidence type="ECO:0000256" key="7">
    <source>
        <dbReference type="PIRSR" id="PIRSR608901-2"/>
    </source>
</evidence>
<reference evidence="11" key="2">
    <citation type="submission" date="2015-01" db="EMBL/GenBank/DDBJ databases">
        <title>Evolutionary Origins and Diversification of the Mycorrhizal Mutualists.</title>
        <authorList>
            <consortium name="DOE Joint Genome Institute"/>
            <consortium name="Mycorrhizal Genomics Consortium"/>
            <person name="Kohler A."/>
            <person name="Kuo A."/>
            <person name="Nagy L.G."/>
            <person name="Floudas D."/>
            <person name="Copeland A."/>
            <person name="Barry K.W."/>
            <person name="Cichocki N."/>
            <person name="Veneault-Fourrey C."/>
            <person name="LaButti K."/>
            <person name="Lindquist E.A."/>
            <person name="Lipzen A."/>
            <person name="Lundell T."/>
            <person name="Morin E."/>
            <person name="Murat C."/>
            <person name="Riley R."/>
            <person name="Ohm R."/>
            <person name="Sun H."/>
            <person name="Tunlid A."/>
            <person name="Henrissat B."/>
            <person name="Grigoriev I.V."/>
            <person name="Hibbett D.S."/>
            <person name="Martin F."/>
        </authorList>
    </citation>
    <scope>NUCLEOTIDE SEQUENCE [LARGE SCALE GENOMIC DNA]</scope>
    <source>
        <strain evidence="11">Zn</strain>
    </source>
</reference>
<sequence length="239" mass="26503">MLLSYPYRIAPRTPYWGATNAQAKCDTPQPALSWNSLRDDLSMLIATSTVLHRVFTFDKSLTVTVYSGLVLTTLMAGFITWHCIVDETLMHPILFGIMVVIVGNKTRQIIKARILDDGLRRQLQMLARWGAIFFGSGFALWNVDNAFCDSLTATKRSIGMPWSFILELHGWWHIFTGIGAYIFIALVEYLTSDDVGQPLGKSLAWPASRLVPGTIGQRMSSKNDSGVTKSNGGKGSKLL</sequence>
<dbReference type="HOGENOM" id="CLU_063293_0_0_1"/>
<feature type="binding site" evidence="7">
    <location>
        <position position="173"/>
    </location>
    <ligand>
        <name>Zn(2+)</name>
        <dbReference type="ChEBI" id="CHEBI:29105"/>
        <note>catalytic</note>
    </ligand>
</feature>
<evidence type="ECO:0000256" key="8">
    <source>
        <dbReference type="SAM" id="MobiDB-lite"/>
    </source>
</evidence>
<proteinExistence type="inferred from homology"/>
<gene>
    <name evidence="10" type="ORF">OIDMADRAFT_155471</name>
</gene>
<dbReference type="OrthoDB" id="187171at2759"/>
<feature type="compositionally biased region" description="Polar residues" evidence="8">
    <location>
        <begin position="217"/>
        <end position="231"/>
    </location>
</feature>
<dbReference type="STRING" id="913774.A0A0C3D504"/>
<dbReference type="GO" id="GO:0046513">
    <property type="term" value="P:ceramide biosynthetic process"/>
    <property type="evidence" value="ECO:0007669"/>
    <property type="project" value="TreeGrafter"/>
</dbReference>
<dbReference type="InParanoid" id="A0A0C3D504"/>
<feature type="binding site" evidence="7">
    <location>
        <position position="169"/>
    </location>
    <ligand>
        <name>Zn(2+)</name>
        <dbReference type="ChEBI" id="CHEBI:29105"/>
        <note>catalytic</note>
    </ligand>
</feature>
<evidence type="ECO:0000256" key="5">
    <source>
        <dbReference type="ARBA" id="ARBA00022989"/>
    </source>
</evidence>
<dbReference type="GO" id="GO:0005789">
    <property type="term" value="C:endoplasmic reticulum membrane"/>
    <property type="evidence" value="ECO:0007669"/>
    <property type="project" value="TreeGrafter"/>
</dbReference>